<reference evidence="3 4" key="1">
    <citation type="submission" date="2011-06" db="EMBL/GenBank/DDBJ databases">
        <title>The draft genome of Thiocapsa marina 5811.</title>
        <authorList>
            <consortium name="US DOE Joint Genome Institute (JGI-PGF)"/>
            <person name="Lucas S."/>
            <person name="Han J."/>
            <person name="Cheng J.-F."/>
            <person name="Goodwin L."/>
            <person name="Pitluck S."/>
            <person name="Peters L."/>
            <person name="Land M.L."/>
            <person name="Hauser L."/>
            <person name="Vogl K."/>
            <person name="Liu Z."/>
            <person name="Imhoff J."/>
            <person name="Thiel V."/>
            <person name="Frigaard N.-U."/>
            <person name="Bryant D."/>
            <person name="Woyke T.J."/>
        </authorList>
    </citation>
    <scope>NUCLEOTIDE SEQUENCE [LARGE SCALE GENOMIC DNA]</scope>
    <source>
        <strain evidence="3 4">5811</strain>
    </source>
</reference>
<organism evidence="3 4">
    <name type="scientific">Thiocapsa marina 5811</name>
    <dbReference type="NCBI Taxonomy" id="768671"/>
    <lineage>
        <taxon>Bacteria</taxon>
        <taxon>Pseudomonadati</taxon>
        <taxon>Pseudomonadota</taxon>
        <taxon>Gammaproteobacteria</taxon>
        <taxon>Chromatiales</taxon>
        <taxon>Chromatiaceae</taxon>
        <taxon>Thiocapsa</taxon>
    </lineage>
</organism>
<evidence type="ECO:0000313" key="3">
    <source>
        <dbReference type="EMBL" id="EGV19517.1"/>
    </source>
</evidence>
<dbReference type="eggNOG" id="COG4118">
    <property type="taxonomic scope" value="Bacteria"/>
</dbReference>
<dbReference type="Proteomes" id="UP000005459">
    <property type="component" value="Unassembled WGS sequence"/>
</dbReference>
<accession>F9U8A5</accession>
<dbReference type="NCBIfam" id="TIGR01552">
    <property type="entry name" value="phd_fam"/>
    <property type="match status" value="1"/>
</dbReference>
<dbReference type="Pfam" id="PF02604">
    <property type="entry name" value="PhdYeFM_antitox"/>
    <property type="match status" value="1"/>
</dbReference>
<sequence>MNAILNVTDAKARFSEVVEQASQGQDIIITRMGKPVVRITRYEPTPSNQRLGLFQGQLRIADDFDAWPEEIARDLGMVD</sequence>
<evidence type="ECO:0000313" key="4">
    <source>
        <dbReference type="Proteomes" id="UP000005459"/>
    </source>
</evidence>
<dbReference type="SUPFAM" id="SSF143120">
    <property type="entry name" value="YefM-like"/>
    <property type="match status" value="1"/>
</dbReference>
<proteinExistence type="inferred from homology"/>
<dbReference type="RefSeq" id="WP_007191840.1">
    <property type="nucleotide sequence ID" value="NZ_AFWV01000003.1"/>
</dbReference>
<dbReference type="EMBL" id="AFWV01000003">
    <property type="protein sequence ID" value="EGV19517.1"/>
    <property type="molecule type" value="Genomic_DNA"/>
</dbReference>
<dbReference type="STRING" id="768671.ThimaDRAFT_0963"/>
<comment type="function">
    <text evidence="2">Antitoxin component of a type II toxin-antitoxin (TA) system.</text>
</comment>
<dbReference type="AlphaFoldDB" id="F9U8A5"/>
<dbReference type="InterPro" id="IPR006442">
    <property type="entry name" value="Antitoxin_Phd/YefM"/>
</dbReference>
<dbReference type="InterPro" id="IPR036165">
    <property type="entry name" value="YefM-like_sf"/>
</dbReference>
<name>F9U8A5_9GAMM</name>
<keyword evidence="4" id="KW-1185">Reference proteome</keyword>
<dbReference type="OrthoDB" id="9800503at2"/>
<gene>
    <name evidence="3" type="ORF">ThimaDRAFT_0963</name>
</gene>
<evidence type="ECO:0000256" key="1">
    <source>
        <dbReference type="ARBA" id="ARBA00009981"/>
    </source>
</evidence>
<protein>
    <recommendedName>
        <fullName evidence="2">Antitoxin</fullName>
    </recommendedName>
</protein>
<comment type="similarity">
    <text evidence="1 2">Belongs to the phD/YefM antitoxin family.</text>
</comment>
<dbReference type="Gene3D" id="3.40.1620.10">
    <property type="entry name" value="YefM-like domain"/>
    <property type="match status" value="1"/>
</dbReference>
<evidence type="ECO:0000256" key="2">
    <source>
        <dbReference type="RuleBase" id="RU362080"/>
    </source>
</evidence>